<dbReference type="NCBIfam" id="TIGR00228">
    <property type="entry name" value="ruvC"/>
    <property type="match status" value="1"/>
</dbReference>
<dbReference type="EMBL" id="JACOSL010000052">
    <property type="protein sequence ID" value="MBI1757142.1"/>
    <property type="molecule type" value="Genomic_DNA"/>
</dbReference>
<dbReference type="GO" id="GO:0006310">
    <property type="term" value="P:DNA recombination"/>
    <property type="evidence" value="ECO:0007669"/>
    <property type="project" value="UniProtKB-UniRule"/>
</dbReference>
<evidence type="ECO:0000256" key="2">
    <source>
        <dbReference type="ARBA" id="ARBA00022490"/>
    </source>
</evidence>
<comment type="caution">
    <text evidence="15">The sequence shown here is derived from an EMBL/GenBank/DDBJ whole genome shotgun (WGS) entry which is preliminary data.</text>
</comment>
<organism evidence="15 16">
    <name type="scientific">Fimbriimonas ginsengisoli</name>
    <dbReference type="NCBI Taxonomy" id="1005039"/>
    <lineage>
        <taxon>Bacteria</taxon>
        <taxon>Bacillati</taxon>
        <taxon>Armatimonadota</taxon>
        <taxon>Fimbriimonadia</taxon>
        <taxon>Fimbriimonadales</taxon>
        <taxon>Fimbriimonadaceae</taxon>
        <taxon>Fimbriimonas</taxon>
    </lineage>
</organism>
<evidence type="ECO:0000256" key="13">
    <source>
        <dbReference type="HAMAP-Rule" id="MF_00034"/>
    </source>
</evidence>
<evidence type="ECO:0000256" key="10">
    <source>
        <dbReference type="ARBA" id="ARBA00023172"/>
    </source>
</evidence>
<evidence type="ECO:0000313" key="15">
    <source>
        <dbReference type="EMBL" id="MBI1757142.1"/>
    </source>
</evidence>
<gene>
    <name evidence="13 15" type="primary">ruvC</name>
    <name evidence="15" type="ORF">HYR64_08565</name>
</gene>
<dbReference type="InterPro" id="IPR036397">
    <property type="entry name" value="RNaseH_sf"/>
</dbReference>
<evidence type="ECO:0000256" key="1">
    <source>
        <dbReference type="ARBA" id="ARBA00009518"/>
    </source>
</evidence>
<name>A0A931LTN6_FIMGI</name>
<dbReference type="Proteomes" id="UP000727962">
    <property type="component" value="Unassembled WGS sequence"/>
</dbReference>
<comment type="function">
    <text evidence="13">The RuvA-RuvB-RuvC complex processes Holliday junction (HJ) DNA during genetic recombination and DNA repair. Endonuclease that resolves HJ intermediates. Cleaves cruciform DNA by making single-stranded nicks across the HJ at symmetrical positions within the homologous arms, yielding a 5'-phosphate and a 3'-hydroxyl group; requires a central core of homology in the junction. The consensus cleavage sequence is 5'-(A/T)TT(C/G)-3'. Cleavage occurs on the 3'-side of the TT dinucleotide at the point of strand exchange. HJ branch migration catalyzed by RuvA-RuvB allows RuvC to scan DNA until it finds its consensus sequence, where it cleaves and resolves the cruciform DNA.</text>
</comment>
<comment type="similarity">
    <text evidence="1 13">Belongs to the RuvC family.</text>
</comment>
<evidence type="ECO:0000256" key="3">
    <source>
        <dbReference type="ARBA" id="ARBA00022722"/>
    </source>
</evidence>
<keyword evidence="2 13" id="KW-0963">Cytoplasm</keyword>
<evidence type="ECO:0000256" key="5">
    <source>
        <dbReference type="ARBA" id="ARBA00022759"/>
    </source>
</evidence>
<dbReference type="GO" id="GO:0008821">
    <property type="term" value="F:crossover junction DNA endonuclease activity"/>
    <property type="evidence" value="ECO:0007669"/>
    <property type="project" value="UniProtKB-UniRule"/>
</dbReference>
<dbReference type="FunFam" id="3.30.420.10:FF:000002">
    <property type="entry name" value="Crossover junction endodeoxyribonuclease RuvC"/>
    <property type="match status" value="1"/>
</dbReference>
<evidence type="ECO:0000256" key="14">
    <source>
        <dbReference type="NCBIfam" id="TIGR00228"/>
    </source>
</evidence>
<dbReference type="InterPro" id="IPR002176">
    <property type="entry name" value="X-over_junc_endoDNase_RuvC"/>
</dbReference>
<proteinExistence type="inferred from homology"/>
<evidence type="ECO:0000313" key="16">
    <source>
        <dbReference type="Proteomes" id="UP000727962"/>
    </source>
</evidence>
<comment type="subunit">
    <text evidence="13">Homodimer which binds Holliday junction (HJ) DNA. The HJ becomes 2-fold symmetrical on binding to RuvC with unstacked arms; it has a different conformation from HJ DNA in complex with RuvA. In the full resolvosome a probable DNA-RuvA(4)-RuvB(12)-RuvC(2) complex forms which resolves the HJ.</text>
</comment>
<dbReference type="InterPro" id="IPR020563">
    <property type="entry name" value="X-over_junc_endoDNase_Mg_BS"/>
</dbReference>
<keyword evidence="3 13" id="KW-0540">Nuclease</keyword>
<evidence type="ECO:0000256" key="4">
    <source>
        <dbReference type="ARBA" id="ARBA00022723"/>
    </source>
</evidence>
<evidence type="ECO:0000256" key="11">
    <source>
        <dbReference type="ARBA" id="ARBA00023204"/>
    </source>
</evidence>
<dbReference type="GO" id="GO:0048476">
    <property type="term" value="C:Holliday junction resolvase complex"/>
    <property type="evidence" value="ECO:0007669"/>
    <property type="project" value="UniProtKB-UniRule"/>
</dbReference>
<dbReference type="InterPro" id="IPR012337">
    <property type="entry name" value="RNaseH-like_sf"/>
</dbReference>
<dbReference type="GO" id="GO:0005737">
    <property type="term" value="C:cytoplasm"/>
    <property type="evidence" value="ECO:0007669"/>
    <property type="project" value="UniProtKB-SubCell"/>
</dbReference>
<dbReference type="GO" id="GO:0003677">
    <property type="term" value="F:DNA binding"/>
    <property type="evidence" value="ECO:0007669"/>
    <property type="project" value="UniProtKB-KW"/>
</dbReference>
<keyword evidence="9 13" id="KW-0238">DNA-binding</keyword>
<evidence type="ECO:0000256" key="7">
    <source>
        <dbReference type="ARBA" id="ARBA00022801"/>
    </source>
</evidence>
<comment type="cofactor">
    <cofactor evidence="13">
        <name>Mg(2+)</name>
        <dbReference type="ChEBI" id="CHEBI:18420"/>
    </cofactor>
    <text evidence="13">Binds 2 Mg(2+) ion per subunit.</text>
</comment>
<feature type="binding site" evidence="13">
    <location>
        <position position="7"/>
    </location>
    <ligand>
        <name>Mg(2+)</name>
        <dbReference type="ChEBI" id="CHEBI:18420"/>
        <label>1</label>
    </ligand>
</feature>
<evidence type="ECO:0000256" key="8">
    <source>
        <dbReference type="ARBA" id="ARBA00022842"/>
    </source>
</evidence>
<dbReference type="NCBIfam" id="NF000711">
    <property type="entry name" value="PRK00039.2-1"/>
    <property type="match status" value="1"/>
</dbReference>
<protein>
    <recommendedName>
        <fullName evidence="13 14">Crossover junction endodeoxyribonuclease RuvC</fullName>
        <ecNumber evidence="13 14">3.1.21.10</ecNumber>
    </recommendedName>
    <alternativeName>
        <fullName evidence="13">Holliday junction nuclease RuvC</fullName>
    </alternativeName>
    <alternativeName>
        <fullName evidence="13">Holliday junction resolvase RuvC</fullName>
    </alternativeName>
</protein>
<keyword evidence="4 13" id="KW-0479">Metal-binding</keyword>
<dbReference type="PANTHER" id="PTHR30194">
    <property type="entry name" value="CROSSOVER JUNCTION ENDODEOXYRIBONUCLEASE RUVC"/>
    <property type="match status" value="1"/>
</dbReference>
<evidence type="ECO:0000256" key="9">
    <source>
        <dbReference type="ARBA" id="ARBA00023125"/>
    </source>
</evidence>
<evidence type="ECO:0000256" key="12">
    <source>
        <dbReference type="ARBA" id="ARBA00029354"/>
    </source>
</evidence>
<keyword evidence="10 13" id="KW-0233">DNA recombination</keyword>
<evidence type="ECO:0000256" key="6">
    <source>
        <dbReference type="ARBA" id="ARBA00022763"/>
    </source>
</evidence>
<keyword evidence="11 13" id="KW-0234">DNA repair</keyword>
<dbReference type="GO" id="GO:0000287">
    <property type="term" value="F:magnesium ion binding"/>
    <property type="evidence" value="ECO:0007669"/>
    <property type="project" value="UniProtKB-UniRule"/>
</dbReference>
<dbReference type="EC" id="3.1.21.10" evidence="13 14"/>
<feature type="active site" evidence="13">
    <location>
        <position position="139"/>
    </location>
</feature>
<keyword evidence="7 13" id="KW-0378">Hydrolase</keyword>
<reference evidence="15" key="1">
    <citation type="submission" date="2020-07" db="EMBL/GenBank/DDBJ databases">
        <title>Huge and variable diversity of episymbiotic CPR bacteria and DPANN archaea in groundwater ecosystems.</title>
        <authorList>
            <person name="He C.Y."/>
            <person name="Keren R."/>
            <person name="Whittaker M."/>
            <person name="Farag I.F."/>
            <person name="Doudna J."/>
            <person name="Cate J.H.D."/>
            <person name="Banfield J.F."/>
        </authorList>
    </citation>
    <scope>NUCLEOTIDE SEQUENCE</scope>
    <source>
        <strain evidence="15">NC_groundwater_17_Pr7_B-0.1um_64_12</strain>
    </source>
</reference>
<accession>A0A931LTN6</accession>
<feature type="binding site" evidence="13">
    <location>
        <position position="139"/>
    </location>
    <ligand>
        <name>Mg(2+)</name>
        <dbReference type="ChEBI" id="CHEBI:18420"/>
        <label>1</label>
    </ligand>
</feature>
<dbReference type="Gene3D" id="3.30.420.10">
    <property type="entry name" value="Ribonuclease H-like superfamily/Ribonuclease H"/>
    <property type="match status" value="1"/>
</dbReference>
<comment type="subcellular location">
    <subcellularLocation>
        <location evidence="13">Cytoplasm</location>
    </subcellularLocation>
</comment>
<dbReference type="HAMAP" id="MF_00034">
    <property type="entry name" value="RuvC"/>
    <property type="match status" value="1"/>
</dbReference>
<dbReference type="PRINTS" id="PR00696">
    <property type="entry name" value="RSOLVASERUVC"/>
</dbReference>
<keyword evidence="5 13" id="KW-0255">Endonuclease</keyword>
<feature type="active site" evidence="13">
    <location>
        <position position="7"/>
    </location>
</feature>
<comment type="catalytic activity">
    <reaction evidence="12 13">
        <text>Endonucleolytic cleavage at a junction such as a reciprocal single-stranded crossover between two homologous DNA duplexes (Holliday junction).</text>
        <dbReference type="EC" id="3.1.21.10"/>
    </reaction>
</comment>
<feature type="binding site" evidence="13">
    <location>
        <position position="66"/>
    </location>
    <ligand>
        <name>Mg(2+)</name>
        <dbReference type="ChEBI" id="CHEBI:18420"/>
        <label>2</label>
    </ligand>
</feature>
<feature type="active site" evidence="13">
    <location>
        <position position="66"/>
    </location>
</feature>
<keyword evidence="6 13" id="KW-0227">DNA damage</keyword>
<dbReference type="CDD" id="cd16962">
    <property type="entry name" value="RuvC"/>
    <property type="match status" value="1"/>
</dbReference>
<dbReference type="GO" id="GO:0006281">
    <property type="term" value="P:DNA repair"/>
    <property type="evidence" value="ECO:0007669"/>
    <property type="project" value="UniProtKB-UniRule"/>
</dbReference>
<dbReference type="SUPFAM" id="SSF53098">
    <property type="entry name" value="Ribonuclease H-like"/>
    <property type="match status" value="1"/>
</dbReference>
<dbReference type="AlphaFoldDB" id="A0A931LTN6"/>
<dbReference type="PROSITE" id="PS01321">
    <property type="entry name" value="RUVC"/>
    <property type="match status" value="1"/>
</dbReference>
<keyword evidence="8 13" id="KW-0460">Magnesium</keyword>
<dbReference type="Pfam" id="PF02075">
    <property type="entry name" value="RuvC"/>
    <property type="match status" value="1"/>
</dbReference>
<sequence>MRILGIDPGLERIGYGLIELSGSRLTALDYGLLETPRIALPERLSILFDRASELIERSEADAMACERLLFTVNKTTAMDVAKAVGVVLLAASRRGLPCCEYSPPEVKQAVVGNGSADKRQVQFMVVRLLNLTKPPKPDDVADALAVAICHAYRAGNAAVAQSLSLKS</sequence>
<dbReference type="PANTHER" id="PTHR30194:SF3">
    <property type="entry name" value="CROSSOVER JUNCTION ENDODEOXYRIBONUCLEASE RUVC"/>
    <property type="match status" value="1"/>
</dbReference>